<dbReference type="EMBL" id="JADINB010000066">
    <property type="protein sequence ID" value="MBO8428864.1"/>
    <property type="molecule type" value="Genomic_DNA"/>
</dbReference>
<dbReference type="GO" id="GO:0004659">
    <property type="term" value="F:prenyltransferase activity"/>
    <property type="evidence" value="ECO:0007669"/>
    <property type="project" value="InterPro"/>
</dbReference>
<accession>A0A9D9DPJ8</accession>
<evidence type="ECO:0000256" key="2">
    <source>
        <dbReference type="ARBA" id="ARBA00006706"/>
    </source>
</evidence>
<comment type="cofactor">
    <cofactor evidence="1">
        <name>Mg(2+)</name>
        <dbReference type="ChEBI" id="CHEBI:18420"/>
    </cofactor>
</comment>
<comment type="caution">
    <text evidence="7">The sequence shown here is derived from an EMBL/GenBank/DDBJ whole genome shotgun (WGS) entry which is preliminary data.</text>
</comment>
<reference evidence="7" key="2">
    <citation type="journal article" date="2021" name="PeerJ">
        <title>Extensive microbial diversity within the chicken gut microbiome revealed by metagenomics and culture.</title>
        <authorList>
            <person name="Gilroy R."/>
            <person name="Ravi A."/>
            <person name="Getino M."/>
            <person name="Pursley I."/>
            <person name="Horton D.L."/>
            <person name="Alikhan N.F."/>
            <person name="Baker D."/>
            <person name="Gharbi K."/>
            <person name="Hall N."/>
            <person name="Watson M."/>
            <person name="Adriaenssens E.M."/>
            <person name="Foster-Nyarko E."/>
            <person name="Jarju S."/>
            <person name="Secka A."/>
            <person name="Antonio M."/>
            <person name="Oren A."/>
            <person name="Chaudhuri R.R."/>
            <person name="La Ragione R."/>
            <person name="Hildebrand F."/>
            <person name="Pallen M.J."/>
        </authorList>
    </citation>
    <scope>NUCLEOTIDE SEQUENCE</scope>
    <source>
        <strain evidence="7">15467</strain>
    </source>
</reference>
<evidence type="ECO:0000256" key="1">
    <source>
        <dbReference type="ARBA" id="ARBA00001946"/>
    </source>
</evidence>
<dbReference type="PANTHER" id="PTHR12001">
    <property type="entry name" value="GERANYLGERANYL PYROPHOSPHATE SYNTHASE"/>
    <property type="match status" value="1"/>
</dbReference>
<dbReference type="PROSITE" id="PS00444">
    <property type="entry name" value="POLYPRENYL_SYNTHASE_2"/>
    <property type="match status" value="1"/>
</dbReference>
<protein>
    <submittedName>
        <fullName evidence="7">Polyprenyl synthetase family protein</fullName>
    </submittedName>
</protein>
<dbReference type="SUPFAM" id="SSF48576">
    <property type="entry name" value="Terpenoid synthases"/>
    <property type="match status" value="1"/>
</dbReference>
<evidence type="ECO:0000313" key="7">
    <source>
        <dbReference type="EMBL" id="MBO8428864.1"/>
    </source>
</evidence>
<dbReference type="GO" id="GO:0008299">
    <property type="term" value="P:isoprenoid biosynthetic process"/>
    <property type="evidence" value="ECO:0007669"/>
    <property type="project" value="InterPro"/>
</dbReference>
<organism evidence="7 8">
    <name type="scientific">Candidatus Egerieousia excrementavium</name>
    <dbReference type="NCBI Taxonomy" id="2840778"/>
    <lineage>
        <taxon>Bacteria</taxon>
        <taxon>Pseudomonadati</taxon>
        <taxon>Bacteroidota</taxon>
        <taxon>Bacteroidia</taxon>
        <taxon>Bacteroidales</taxon>
        <taxon>Candidatus Egerieousia</taxon>
    </lineage>
</organism>
<gene>
    <name evidence="7" type="ORF">IAC68_02890</name>
</gene>
<keyword evidence="4" id="KW-0479">Metal-binding</keyword>
<reference evidence="7" key="1">
    <citation type="submission" date="2020-10" db="EMBL/GenBank/DDBJ databases">
        <authorList>
            <person name="Gilroy R."/>
        </authorList>
    </citation>
    <scope>NUCLEOTIDE SEQUENCE</scope>
    <source>
        <strain evidence="7">15467</strain>
    </source>
</reference>
<evidence type="ECO:0000256" key="5">
    <source>
        <dbReference type="ARBA" id="ARBA00022842"/>
    </source>
</evidence>
<dbReference type="Gene3D" id="1.10.600.10">
    <property type="entry name" value="Farnesyl Diphosphate Synthase"/>
    <property type="match status" value="1"/>
</dbReference>
<dbReference type="Pfam" id="PF00348">
    <property type="entry name" value="polyprenyl_synt"/>
    <property type="match status" value="1"/>
</dbReference>
<dbReference type="PROSITE" id="PS00723">
    <property type="entry name" value="POLYPRENYL_SYNTHASE_1"/>
    <property type="match status" value="1"/>
</dbReference>
<evidence type="ECO:0000313" key="8">
    <source>
        <dbReference type="Proteomes" id="UP000823635"/>
    </source>
</evidence>
<evidence type="ECO:0000256" key="3">
    <source>
        <dbReference type="ARBA" id="ARBA00022679"/>
    </source>
</evidence>
<name>A0A9D9DPJ8_9BACT</name>
<keyword evidence="3 6" id="KW-0808">Transferase</keyword>
<dbReference type="SFLD" id="SFLDG01017">
    <property type="entry name" value="Polyprenyl_Transferase_Like"/>
    <property type="match status" value="1"/>
</dbReference>
<dbReference type="PANTHER" id="PTHR12001:SF85">
    <property type="entry name" value="SHORT CHAIN ISOPRENYL DIPHOSPHATE SYNTHASE"/>
    <property type="match status" value="1"/>
</dbReference>
<dbReference type="AlphaFoldDB" id="A0A9D9DPJ8"/>
<keyword evidence="5" id="KW-0460">Magnesium</keyword>
<dbReference type="GO" id="GO:0046872">
    <property type="term" value="F:metal ion binding"/>
    <property type="evidence" value="ECO:0007669"/>
    <property type="project" value="UniProtKB-KW"/>
</dbReference>
<evidence type="ECO:0000256" key="4">
    <source>
        <dbReference type="ARBA" id="ARBA00022723"/>
    </source>
</evidence>
<dbReference type="Proteomes" id="UP000823635">
    <property type="component" value="Unassembled WGS sequence"/>
</dbReference>
<dbReference type="CDD" id="cd00685">
    <property type="entry name" value="Trans_IPPS_HT"/>
    <property type="match status" value="1"/>
</dbReference>
<dbReference type="InterPro" id="IPR033749">
    <property type="entry name" value="Polyprenyl_synt_CS"/>
</dbReference>
<dbReference type="InterPro" id="IPR008949">
    <property type="entry name" value="Isoprenoid_synthase_dom_sf"/>
</dbReference>
<evidence type="ECO:0000256" key="6">
    <source>
        <dbReference type="RuleBase" id="RU004466"/>
    </source>
</evidence>
<sequence length="325" mass="36881">MYSLDQLQGIIEKGLSSLEFRRDPADLYDPIRYMISIGGKRIRPLACLISYTLFNDNIDKSILHPALAIEIFHGFTLIHDDIMDKASIRRGQPTIHTKWNSNVAILSGDVMSIMAYRLLAECKREKLPEVLNLFSETVQQVCEGQQYDMDFETMPYITMEDYMKMIGLKTAVLLACSAKTGAMIAGASPETCNALYEFCYKIGLAFQIQDDYMDTFSKSAIFGKKIGGDIVNNKKTWLLVQAFKKVPSTERERLDSLLSLTEEQAAQKIEGMRNLYIEYGIKDDAELAIREYYTSAAESLGKISLSESQNELLMQYADRLITRIK</sequence>
<comment type="similarity">
    <text evidence="2 6">Belongs to the FPP/GGPP synthase family.</text>
</comment>
<proteinExistence type="inferred from homology"/>
<dbReference type="SFLD" id="SFLDS00005">
    <property type="entry name" value="Isoprenoid_Synthase_Type_I"/>
    <property type="match status" value="1"/>
</dbReference>
<dbReference type="InterPro" id="IPR000092">
    <property type="entry name" value="Polyprenyl_synt"/>
</dbReference>